<accession>A0ABT4RS56</accession>
<comment type="caution">
    <text evidence="1">The sequence shown here is derived from an EMBL/GenBank/DDBJ whole genome shotgun (WGS) entry which is preliminary data.</text>
</comment>
<organism evidence="1 2">
    <name type="scientific">Solirubrobacter deserti</name>
    <dbReference type="NCBI Taxonomy" id="2282478"/>
    <lineage>
        <taxon>Bacteria</taxon>
        <taxon>Bacillati</taxon>
        <taxon>Actinomycetota</taxon>
        <taxon>Thermoleophilia</taxon>
        <taxon>Solirubrobacterales</taxon>
        <taxon>Solirubrobacteraceae</taxon>
        <taxon>Solirubrobacter</taxon>
    </lineage>
</organism>
<evidence type="ECO:0000313" key="1">
    <source>
        <dbReference type="EMBL" id="MDA0141424.1"/>
    </source>
</evidence>
<sequence length="92" mass="9917">MTHSTLRIRPARTTDAAAIERLAALDSSHAPGGDVLIAEVGDELWAALSLDDGHAVADPLRPSADAVLMLGARGRQLRRGERRRSHARVRFA</sequence>
<dbReference type="Proteomes" id="UP001147700">
    <property type="component" value="Unassembled WGS sequence"/>
</dbReference>
<reference evidence="1" key="1">
    <citation type="submission" date="2022-10" db="EMBL/GenBank/DDBJ databases">
        <title>The WGS of Solirubrobacter sp. CPCC 204708.</title>
        <authorList>
            <person name="Jiang Z."/>
        </authorList>
    </citation>
    <scope>NUCLEOTIDE SEQUENCE</scope>
    <source>
        <strain evidence="1">CPCC 204708</strain>
    </source>
</reference>
<evidence type="ECO:0000313" key="2">
    <source>
        <dbReference type="Proteomes" id="UP001147700"/>
    </source>
</evidence>
<keyword evidence="2" id="KW-1185">Reference proteome</keyword>
<gene>
    <name evidence="1" type="ORF">OJ962_28275</name>
</gene>
<name>A0ABT4RS56_9ACTN</name>
<proteinExistence type="predicted"/>
<protein>
    <recommendedName>
        <fullName evidence="3">GNAT family N-acetyltransferase</fullName>
    </recommendedName>
</protein>
<dbReference type="RefSeq" id="WP_202957506.1">
    <property type="nucleotide sequence ID" value="NZ_JAPCID010000056.1"/>
</dbReference>
<evidence type="ECO:0008006" key="3">
    <source>
        <dbReference type="Google" id="ProtNLM"/>
    </source>
</evidence>
<dbReference type="EMBL" id="JAPCID010000056">
    <property type="protein sequence ID" value="MDA0141424.1"/>
    <property type="molecule type" value="Genomic_DNA"/>
</dbReference>